<keyword evidence="3" id="KW-1185">Reference proteome</keyword>
<feature type="region of interest" description="Disordered" evidence="1">
    <location>
        <begin position="75"/>
        <end position="117"/>
    </location>
</feature>
<reference evidence="2 3" key="1">
    <citation type="journal article" date="2023" name="Plants (Basel)">
        <title>Bridging the Gap: Combining Genomics and Transcriptomics Approaches to Understand Stylosanthes scabra, an Orphan Legume from the Brazilian Caatinga.</title>
        <authorList>
            <person name="Ferreira-Neto J.R.C."/>
            <person name="da Silva M.D."/>
            <person name="Binneck E."/>
            <person name="de Melo N.F."/>
            <person name="da Silva R.H."/>
            <person name="de Melo A.L.T.M."/>
            <person name="Pandolfi V."/>
            <person name="Bustamante F.O."/>
            <person name="Brasileiro-Vidal A.C."/>
            <person name="Benko-Iseppon A.M."/>
        </authorList>
    </citation>
    <scope>NUCLEOTIDE SEQUENCE [LARGE SCALE GENOMIC DNA]</scope>
    <source>
        <tissue evidence="2">Leaves</tissue>
    </source>
</reference>
<gene>
    <name evidence="2" type="ORF">PIB30_037298</name>
</gene>
<protein>
    <submittedName>
        <fullName evidence="2">Uncharacterized protein</fullName>
    </submittedName>
</protein>
<name>A0ABU6XEI3_9FABA</name>
<evidence type="ECO:0000313" key="3">
    <source>
        <dbReference type="Proteomes" id="UP001341840"/>
    </source>
</evidence>
<feature type="compositionally biased region" description="Polar residues" evidence="1">
    <location>
        <begin position="91"/>
        <end position="102"/>
    </location>
</feature>
<evidence type="ECO:0000313" key="2">
    <source>
        <dbReference type="EMBL" id="MED6195373.1"/>
    </source>
</evidence>
<evidence type="ECO:0000256" key="1">
    <source>
        <dbReference type="SAM" id="MobiDB-lite"/>
    </source>
</evidence>
<dbReference type="Proteomes" id="UP001341840">
    <property type="component" value="Unassembled WGS sequence"/>
</dbReference>
<sequence length="117" mass="13221">MENGDVPKKKRISTLGQRDDKGFEVTQVRSSAELLAQYKIKRETFQQEHKDIFQAQGVNNQARKEPVIIEEDACKDQTPKLKKKSKIQPMSLFQGSEDTNGNHLRVAAGKNTNTGLH</sequence>
<feature type="region of interest" description="Disordered" evidence="1">
    <location>
        <begin position="1"/>
        <end position="22"/>
    </location>
</feature>
<comment type="caution">
    <text evidence="2">The sequence shown here is derived from an EMBL/GenBank/DDBJ whole genome shotgun (WGS) entry which is preliminary data.</text>
</comment>
<dbReference type="EMBL" id="JASCZI010211635">
    <property type="protein sequence ID" value="MED6195373.1"/>
    <property type="molecule type" value="Genomic_DNA"/>
</dbReference>
<organism evidence="2 3">
    <name type="scientific">Stylosanthes scabra</name>
    <dbReference type="NCBI Taxonomy" id="79078"/>
    <lineage>
        <taxon>Eukaryota</taxon>
        <taxon>Viridiplantae</taxon>
        <taxon>Streptophyta</taxon>
        <taxon>Embryophyta</taxon>
        <taxon>Tracheophyta</taxon>
        <taxon>Spermatophyta</taxon>
        <taxon>Magnoliopsida</taxon>
        <taxon>eudicotyledons</taxon>
        <taxon>Gunneridae</taxon>
        <taxon>Pentapetalae</taxon>
        <taxon>rosids</taxon>
        <taxon>fabids</taxon>
        <taxon>Fabales</taxon>
        <taxon>Fabaceae</taxon>
        <taxon>Papilionoideae</taxon>
        <taxon>50 kb inversion clade</taxon>
        <taxon>dalbergioids sensu lato</taxon>
        <taxon>Dalbergieae</taxon>
        <taxon>Pterocarpus clade</taxon>
        <taxon>Stylosanthes</taxon>
    </lineage>
</organism>
<accession>A0ABU6XEI3</accession>
<proteinExistence type="predicted"/>